<name>A0A9X3AHQ3_9PSEU</name>
<protein>
    <submittedName>
        <fullName evidence="1">Uncharacterized protein</fullName>
    </submittedName>
</protein>
<reference evidence="1" key="1">
    <citation type="submission" date="2022-08" db="EMBL/GenBank/DDBJ databases">
        <authorList>
            <person name="Tistechok S."/>
            <person name="Samborskyy M."/>
            <person name="Roman I."/>
        </authorList>
    </citation>
    <scope>NUCLEOTIDE SEQUENCE</scope>
    <source>
        <strain evidence="1">DSM 103496</strain>
    </source>
</reference>
<dbReference type="RefSeq" id="WP_259627344.1">
    <property type="nucleotide sequence ID" value="NZ_JANYMP010000020.1"/>
</dbReference>
<gene>
    <name evidence="1" type="ORF">NZH93_33830</name>
</gene>
<sequence length="112" mass="12217">MWQQQVDALLLDEGVVAVEVPAGWAGEVSHQLTFAGPLGPILAADRSRWLFLANPEPGPPQRYVLPPSVRCWDGPRRIETGAARWVVEPGRSALPTVGAVRCAIRTVRRSLV</sequence>
<comment type="caution">
    <text evidence="1">The sequence shown here is derived from an EMBL/GenBank/DDBJ whole genome shotgun (WGS) entry which is preliminary data.</text>
</comment>
<keyword evidence="2" id="KW-1185">Reference proteome</keyword>
<dbReference type="EMBL" id="JANYMP010000020">
    <property type="protein sequence ID" value="MCS7481862.1"/>
    <property type="molecule type" value="Genomic_DNA"/>
</dbReference>
<evidence type="ECO:0000313" key="2">
    <source>
        <dbReference type="Proteomes" id="UP001141259"/>
    </source>
</evidence>
<organism evidence="1 2">
    <name type="scientific">Umezawaea endophytica</name>
    <dbReference type="NCBI Taxonomy" id="1654476"/>
    <lineage>
        <taxon>Bacteria</taxon>
        <taxon>Bacillati</taxon>
        <taxon>Actinomycetota</taxon>
        <taxon>Actinomycetes</taxon>
        <taxon>Pseudonocardiales</taxon>
        <taxon>Pseudonocardiaceae</taxon>
        <taxon>Umezawaea</taxon>
    </lineage>
</organism>
<dbReference type="Proteomes" id="UP001141259">
    <property type="component" value="Unassembled WGS sequence"/>
</dbReference>
<dbReference type="AlphaFoldDB" id="A0A9X3AHQ3"/>
<evidence type="ECO:0000313" key="1">
    <source>
        <dbReference type="EMBL" id="MCS7481862.1"/>
    </source>
</evidence>
<accession>A0A9X3AHQ3</accession>
<proteinExistence type="predicted"/>